<proteinExistence type="predicted"/>
<evidence type="ECO:0000313" key="2">
    <source>
        <dbReference type="EMBL" id="SCU77971.1"/>
    </source>
</evidence>
<accession>A0A1G4INE9</accession>
<sequence length="149" mass="16033">MSATAHQKPAKLTGWAAAAARAAPPKVREQKESRDKITSPKHKSSSPQAPTQRRIATAGATALNSTAAAATNHGQPKKTKPPAKSNFNTSQVLRYLQDTYASQTASPSTTIYARPKVASKDPHWGTAGSSRHRSKKYAYLNEVARAIRQ</sequence>
<dbReference type="EMBL" id="LT598462">
    <property type="protein sequence ID" value="SCU77971.1"/>
    <property type="molecule type" value="Genomic_DNA"/>
</dbReference>
<feature type="region of interest" description="Disordered" evidence="1">
    <location>
        <begin position="1"/>
        <end position="91"/>
    </location>
</feature>
<feature type="compositionally biased region" description="Basic and acidic residues" evidence="1">
    <location>
        <begin position="26"/>
        <end position="38"/>
    </location>
</feature>
<protein>
    <submittedName>
        <fullName evidence="2">LAMI_0A02960g1_1</fullName>
    </submittedName>
</protein>
<reference evidence="2 3" key="1">
    <citation type="submission" date="2016-03" db="EMBL/GenBank/DDBJ databases">
        <authorList>
            <person name="Devillers H."/>
        </authorList>
    </citation>
    <scope>NUCLEOTIDE SEQUENCE [LARGE SCALE GENOMIC DNA]</scope>
    <source>
        <strain evidence="2">CBS 11717</strain>
    </source>
</reference>
<gene>
    <name evidence="2" type="ORF">LAMI_0A02960G</name>
</gene>
<keyword evidence="3" id="KW-1185">Reference proteome</keyword>
<dbReference type="Proteomes" id="UP000191024">
    <property type="component" value="Chromosome A"/>
</dbReference>
<organism evidence="2 3">
    <name type="scientific">Lachancea mirantina</name>
    <dbReference type="NCBI Taxonomy" id="1230905"/>
    <lineage>
        <taxon>Eukaryota</taxon>
        <taxon>Fungi</taxon>
        <taxon>Dikarya</taxon>
        <taxon>Ascomycota</taxon>
        <taxon>Saccharomycotina</taxon>
        <taxon>Saccharomycetes</taxon>
        <taxon>Saccharomycetales</taxon>
        <taxon>Saccharomycetaceae</taxon>
        <taxon>Lachancea</taxon>
    </lineage>
</organism>
<dbReference type="AlphaFoldDB" id="A0A1G4INE9"/>
<feature type="compositionally biased region" description="Low complexity" evidence="1">
    <location>
        <begin position="56"/>
        <end position="71"/>
    </location>
</feature>
<name>A0A1G4INE9_9SACH</name>
<evidence type="ECO:0000313" key="3">
    <source>
        <dbReference type="Proteomes" id="UP000191024"/>
    </source>
</evidence>
<evidence type="ECO:0000256" key="1">
    <source>
        <dbReference type="SAM" id="MobiDB-lite"/>
    </source>
</evidence>
<feature type="region of interest" description="Disordered" evidence="1">
    <location>
        <begin position="103"/>
        <end position="134"/>
    </location>
</feature>